<accession>A0AAE3A4K5</accession>
<dbReference type="PANTHER" id="PTHR35861">
    <property type="match status" value="1"/>
</dbReference>
<dbReference type="EMBL" id="JAJEPS010000001">
    <property type="protein sequence ID" value="MCC2124797.1"/>
    <property type="molecule type" value="Genomic_DNA"/>
</dbReference>
<evidence type="ECO:0000313" key="1">
    <source>
        <dbReference type="EMBL" id="MCC2124797.1"/>
    </source>
</evidence>
<dbReference type="InterPro" id="IPR052042">
    <property type="entry name" value="Tail_sheath_structural"/>
</dbReference>
<dbReference type="Proteomes" id="UP001198220">
    <property type="component" value="Unassembled WGS sequence"/>
</dbReference>
<comment type="caution">
    <text evidence="1">The sequence shown here is derived from an EMBL/GenBank/DDBJ whole genome shotgun (WGS) entry which is preliminary data.</text>
</comment>
<dbReference type="RefSeq" id="WP_308458352.1">
    <property type="nucleotide sequence ID" value="NZ_JAJEPS010000001.1"/>
</dbReference>
<organism evidence="1 2">
    <name type="scientific">Hominiventricola filiformis</name>
    <dbReference type="NCBI Taxonomy" id="2885352"/>
    <lineage>
        <taxon>Bacteria</taxon>
        <taxon>Bacillati</taxon>
        <taxon>Bacillota</taxon>
        <taxon>Clostridia</taxon>
        <taxon>Lachnospirales</taxon>
        <taxon>Lachnospiraceae</taxon>
        <taxon>Hominiventricola</taxon>
    </lineage>
</organism>
<dbReference type="AlphaFoldDB" id="A0AAE3A4K5"/>
<gene>
    <name evidence="1" type="ORF">LKD36_01235</name>
</gene>
<sequence>MAYKHGIRIQENPTNIAAPVIIENGVPVIFGTAPINMAANPKEATNKLFLCKTFAEAAQNLGYSDDYESYTLCQSMDAFFKAFGVGPVVLCNVLDPAKHTASYTEELQIVDGQAVSKVKGVLLDGLTVAGKTLDEDYSVEYNDEGCMVFTMLADNTDPLNVTGKKLDPTKVKAADIIGSYDAETGVETGFELVRKVYPSFGLTPGLLLAPGWTQEPAVGIALVNKCMDINGLFRCECLVDLDTETVTKYTDVEQAKADSGITSEHAVLLWPKVRYAGKDMAYSAMYAALVAYTDYQNDNVPNLSPSNHALPISATVLSDGTEVLLDNLQGNELNAVGVVTAINLNGYKAWGNNTAAYPNVTDPKDRWICCRRFFSWWGNSFITRYMEKVDNPANYRLIESIVDTENVRGNSLASMGKCAGIRMVYDKEDNPINQVLDGKIVFRQYLAPYTPAEDILNILEFDPSMIETALGGGE</sequence>
<reference evidence="1 2" key="1">
    <citation type="submission" date="2021-10" db="EMBL/GenBank/DDBJ databases">
        <title>Anaerobic single-cell dispensing facilitates the cultivation of human gut bacteria.</title>
        <authorList>
            <person name="Afrizal A."/>
        </authorList>
    </citation>
    <scope>NUCLEOTIDE SEQUENCE [LARGE SCALE GENOMIC DNA]</scope>
    <source>
        <strain evidence="1 2">CLA-AA-H276</strain>
    </source>
</reference>
<keyword evidence="2" id="KW-1185">Reference proteome</keyword>
<evidence type="ECO:0000313" key="2">
    <source>
        <dbReference type="Proteomes" id="UP001198220"/>
    </source>
</evidence>
<proteinExistence type="predicted"/>
<dbReference type="PANTHER" id="PTHR35861:SF2">
    <property type="entry name" value="FELS-2 PROPHAGE PROTEIN"/>
    <property type="match status" value="1"/>
</dbReference>
<protein>
    <submittedName>
        <fullName evidence="1">Phage tail sheath family protein</fullName>
    </submittedName>
</protein>
<name>A0AAE3A4K5_9FIRM</name>